<evidence type="ECO:0008006" key="3">
    <source>
        <dbReference type="Google" id="ProtNLM"/>
    </source>
</evidence>
<proteinExistence type="predicted"/>
<dbReference type="InterPro" id="IPR036590">
    <property type="entry name" value="SRAP-like"/>
</dbReference>
<dbReference type="RefSeq" id="WP_420848863.1">
    <property type="nucleotide sequence ID" value="NZ_CP020906.1"/>
</dbReference>
<dbReference type="EMBL" id="CP020906">
    <property type="protein sequence ID" value="ARQ10011.1"/>
    <property type="molecule type" value="Genomic_DNA"/>
</dbReference>
<accession>A0AAN1BFI9</accession>
<dbReference type="GO" id="GO:0003697">
    <property type="term" value="F:single-stranded DNA binding"/>
    <property type="evidence" value="ECO:0007669"/>
    <property type="project" value="InterPro"/>
</dbReference>
<protein>
    <recommendedName>
        <fullName evidence="3">Abasic site processing protein</fullName>
    </recommendedName>
</protein>
<dbReference type="AlphaFoldDB" id="A0AAN1BFI9"/>
<reference evidence="1 2" key="1">
    <citation type="submission" date="2017-04" db="EMBL/GenBank/DDBJ databases">
        <title>Complete genome sequences of Rhizobium genomic linages associated to common bean (phaseolus vulgaris).</title>
        <authorList>
            <person name="Santamaria R.I."/>
            <person name="Bustos P."/>
            <person name="Perez-Carrascal O."/>
            <person name="Martinez-Flores I."/>
            <person name="Juarez S."/>
            <person name="Lozano L."/>
            <person name="Miranda F."/>
            <person name="Vinuesa P."/>
            <person name="Martinez-Romero E."/>
            <person name="Cevallos M.A."/>
            <person name="Romero D."/>
            <person name="Davila G."/>
            <person name="Gonzalez V."/>
        </authorList>
    </citation>
    <scope>NUCLEOTIDE SEQUENCE [LARGE SCALE GENOMIC DNA]</scope>
    <source>
        <strain evidence="1 2">NXC12</strain>
    </source>
</reference>
<name>A0AAN1BFI9_RHIET</name>
<dbReference type="Gene3D" id="3.90.1680.10">
    <property type="entry name" value="SOS response associated peptidase-like"/>
    <property type="match status" value="1"/>
</dbReference>
<gene>
    <name evidence="1" type="ORF">NXC12_CH01983</name>
</gene>
<dbReference type="Proteomes" id="UP000194159">
    <property type="component" value="Chromosome"/>
</dbReference>
<sequence length="140" mass="15645">MRADRRILRVEGHSQQGHGQPAIRHCDEGRSAFAITGIWEAREGENGVSTRNLVIPTCEPNEMIAEIRNRLSVILQREDYARWLSPEPDPCDLMKPAELMTMWPIGRAVDNVNPSGQRSSIRLVLIPSGTETSAYLRPAG</sequence>
<organism evidence="1 2">
    <name type="scientific">Rhizobium etli</name>
    <dbReference type="NCBI Taxonomy" id="29449"/>
    <lineage>
        <taxon>Bacteria</taxon>
        <taxon>Pseudomonadati</taxon>
        <taxon>Pseudomonadota</taxon>
        <taxon>Alphaproteobacteria</taxon>
        <taxon>Hyphomicrobiales</taxon>
        <taxon>Rhizobiaceae</taxon>
        <taxon>Rhizobium/Agrobacterium group</taxon>
        <taxon>Rhizobium</taxon>
    </lineage>
</organism>
<dbReference type="SUPFAM" id="SSF143081">
    <property type="entry name" value="BB1717-like"/>
    <property type="match status" value="1"/>
</dbReference>
<dbReference type="GO" id="GO:0106300">
    <property type="term" value="P:protein-DNA covalent cross-linking repair"/>
    <property type="evidence" value="ECO:0007669"/>
    <property type="project" value="InterPro"/>
</dbReference>
<evidence type="ECO:0000313" key="2">
    <source>
        <dbReference type="Proteomes" id="UP000194159"/>
    </source>
</evidence>
<evidence type="ECO:0000313" key="1">
    <source>
        <dbReference type="EMBL" id="ARQ10011.1"/>
    </source>
</evidence>
<dbReference type="Pfam" id="PF02586">
    <property type="entry name" value="SRAP"/>
    <property type="match status" value="1"/>
</dbReference>
<dbReference type="InterPro" id="IPR003738">
    <property type="entry name" value="SRAP"/>
</dbReference>